<feature type="non-terminal residue" evidence="1">
    <location>
        <position position="1"/>
    </location>
</feature>
<dbReference type="Proteomes" id="UP001151760">
    <property type="component" value="Unassembled WGS sequence"/>
</dbReference>
<protein>
    <submittedName>
        <fullName evidence="1">Uncharacterized protein</fullName>
    </submittedName>
</protein>
<gene>
    <name evidence="1" type="ORF">Tco_0706201</name>
</gene>
<accession>A0ABQ4Y8P9</accession>
<keyword evidence="2" id="KW-1185">Reference proteome</keyword>
<dbReference type="EMBL" id="BQNB010010149">
    <property type="protein sequence ID" value="GJS73360.1"/>
    <property type="molecule type" value="Genomic_DNA"/>
</dbReference>
<organism evidence="1 2">
    <name type="scientific">Tanacetum coccineum</name>
    <dbReference type="NCBI Taxonomy" id="301880"/>
    <lineage>
        <taxon>Eukaryota</taxon>
        <taxon>Viridiplantae</taxon>
        <taxon>Streptophyta</taxon>
        <taxon>Embryophyta</taxon>
        <taxon>Tracheophyta</taxon>
        <taxon>Spermatophyta</taxon>
        <taxon>Magnoliopsida</taxon>
        <taxon>eudicotyledons</taxon>
        <taxon>Gunneridae</taxon>
        <taxon>Pentapetalae</taxon>
        <taxon>asterids</taxon>
        <taxon>campanulids</taxon>
        <taxon>Asterales</taxon>
        <taxon>Asteraceae</taxon>
        <taxon>Asteroideae</taxon>
        <taxon>Anthemideae</taxon>
        <taxon>Anthemidinae</taxon>
        <taxon>Tanacetum</taxon>
    </lineage>
</organism>
<name>A0ABQ4Y8P9_9ASTR</name>
<evidence type="ECO:0000313" key="2">
    <source>
        <dbReference type="Proteomes" id="UP001151760"/>
    </source>
</evidence>
<sequence length="55" mass="5317">RVKYFLPPTIEFSGSVTTGGGVTFGVLSGSIGELACGAKGVLGGDSRGVDGGATL</sequence>
<proteinExistence type="predicted"/>
<reference evidence="1" key="1">
    <citation type="journal article" date="2022" name="Int. J. Mol. Sci.">
        <title>Draft Genome of Tanacetum Coccineum: Genomic Comparison of Closely Related Tanacetum-Family Plants.</title>
        <authorList>
            <person name="Yamashiro T."/>
            <person name="Shiraishi A."/>
            <person name="Nakayama K."/>
            <person name="Satake H."/>
        </authorList>
    </citation>
    <scope>NUCLEOTIDE SEQUENCE</scope>
</reference>
<reference evidence="1" key="2">
    <citation type="submission" date="2022-01" db="EMBL/GenBank/DDBJ databases">
        <authorList>
            <person name="Yamashiro T."/>
            <person name="Shiraishi A."/>
            <person name="Satake H."/>
            <person name="Nakayama K."/>
        </authorList>
    </citation>
    <scope>NUCLEOTIDE SEQUENCE</scope>
</reference>
<evidence type="ECO:0000313" key="1">
    <source>
        <dbReference type="EMBL" id="GJS73360.1"/>
    </source>
</evidence>
<comment type="caution">
    <text evidence="1">The sequence shown here is derived from an EMBL/GenBank/DDBJ whole genome shotgun (WGS) entry which is preliminary data.</text>
</comment>